<feature type="region of interest" description="Disordered" evidence="1">
    <location>
        <begin position="1"/>
        <end position="57"/>
    </location>
</feature>
<dbReference type="InterPro" id="IPR052055">
    <property type="entry name" value="Hepadnavirus_pol/RT"/>
</dbReference>
<protein>
    <recommendedName>
        <fullName evidence="4">Reverse transcriptase domain-containing protein</fullName>
    </recommendedName>
</protein>
<sequence>MVRNKCHEPGKESAPKLGIRARRRGKRGRKQRTSHQSSRGLPPKSEPPNESEHHRDGLVKVGTVLVKKLELLSGYRQDSSDVHYYRSGKQYRTSSAEEYVIPESCTPVEHMAHSRSMNYRDSGKTDLPTTLSVPIKAAATKGEQLNGRRQDVISQLEEIAATLEPLKKDWAKRLPGSCRELNLPLLYYLGKITDYPDVGMVEELRDNGGLSFNGDIHAPGIFPLLNNPVKDGTRQRFNEELERQSIKRLSRMRDEVQEITADDEDLWTQAMADVAKGRLIGPVGLAEVGTWEGFGLTERHIVEQPGKRRPCDNYRSSRVNQTMFVQHKVKLPELDTLFASVNELWEASPHPVGLAVWKRDHEDACRQVPLRADQRRYSTIVLRDTSDGKRKAFVHTVFPFGAVSSVTGYLRLSMMLSHIARTLLACPMQSYLDDYYCVESSKTSQSSFEAFGALNRLVGCRLKIAKDCPPAGGATILGIEVDVSISGKMTCRLGQERRENLMNDVSYAVIHGFPAGAAGRKLAGGISRTLWKRISKNAYPGVDRSCRAESRGCQCSS</sequence>
<reference evidence="2 3" key="1">
    <citation type="submission" date="2020-04" db="EMBL/GenBank/DDBJ databases">
        <title>Perkinsus chesapeaki whole genome sequence.</title>
        <authorList>
            <person name="Bogema D.R."/>
        </authorList>
    </citation>
    <scope>NUCLEOTIDE SEQUENCE [LARGE SCALE GENOMIC DNA]</scope>
    <source>
        <strain evidence="2">ATCC PRA-425</strain>
    </source>
</reference>
<dbReference type="EMBL" id="JAAPAO010000603">
    <property type="protein sequence ID" value="KAF4656357.1"/>
    <property type="molecule type" value="Genomic_DNA"/>
</dbReference>
<evidence type="ECO:0008006" key="4">
    <source>
        <dbReference type="Google" id="ProtNLM"/>
    </source>
</evidence>
<gene>
    <name evidence="2" type="ORF">FOL47_009023</name>
</gene>
<proteinExistence type="predicted"/>
<keyword evidence="3" id="KW-1185">Reference proteome</keyword>
<evidence type="ECO:0000256" key="1">
    <source>
        <dbReference type="SAM" id="MobiDB-lite"/>
    </source>
</evidence>
<accession>A0A7J6LAT7</accession>
<dbReference type="OrthoDB" id="442989at2759"/>
<feature type="compositionally biased region" description="Basic and acidic residues" evidence="1">
    <location>
        <begin position="1"/>
        <end position="14"/>
    </location>
</feature>
<dbReference type="SUPFAM" id="SSF56672">
    <property type="entry name" value="DNA/RNA polymerases"/>
    <property type="match status" value="1"/>
</dbReference>
<evidence type="ECO:0000313" key="3">
    <source>
        <dbReference type="Proteomes" id="UP000591131"/>
    </source>
</evidence>
<dbReference type="AlphaFoldDB" id="A0A7J6LAT7"/>
<organism evidence="2 3">
    <name type="scientific">Perkinsus chesapeaki</name>
    <name type="common">Clam parasite</name>
    <name type="synonym">Perkinsus andrewsi</name>
    <dbReference type="NCBI Taxonomy" id="330153"/>
    <lineage>
        <taxon>Eukaryota</taxon>
        <taxon>Sar</taxon>
        <taxon>Alveolata</taxon>
        <taxon>Perkinsozoa</taxon>
        <taxon>Perkinsea</taxon>
        <taxon>Perkinsida</taxon>
        <taxon>Perkinsidae</taxon>
        <taxon>Perkinsus</taxon>
    </lineage>
</organism>
<dbReference type="PANTHER" id="PTHR33050">
    <property type="entry name" value="REVERSE TRANSCRIPTASE DOMAIN-CONTAINING PROTEIN"/>
    <property type="match status" value="1"/>
</dbReference>
<dbReference type="Proteomes" id="UP000591131">
    <property type="component" value="Unassembled WGS sequence"/>
</dbReference>
<name>A0A7J6LAT7_PERCH</name>
<evidence type="ECO:0000313" key="2">
    <source>
        <dbReference type="EMBL" id="KAF4656357.1"/>
    </source>
</evidence>
<dbReference type="PANTHER" id="PTHR33050:SF7">
    <property type="entry name" value="RIBONUCLEASE H"/>
    <property type="match status" value="1"/>
</dbReference>
<dbReference type="InterPro" id="IPR043502">
    <property type="entry name" value="DNA/RNA_pol_sf"/>
</dbReference>
<comment type="caution">
    <text evidence="2">The sequence shown here is derived from an EMBL/GenBank/DDBJ whole genome shotgun (WGS) entry which is preliminary data.</text>
</comment>
<feature type="compositionally biased region" description="Basic residues" evidence="1">
    <location>
        <begin position="19"/>
        <end position="33"/>
    </location>
</feature>